<name>A0A1F4Y091_9BACT</name>
<organism evidence="2 3">
    <name type="scientific">Candidatus Adlerbacteria bacterium RIFCSPLOWO2_01_FULL_54_21b</name>
    <dbReference type="NCBI Taxonomy" id="1797245"/>
    <lineage>
        <taxon>Bacteria</taxon>
        <taxon>Candidatus Adleribacteriota</taxon>
    </lineage>
</organism>
<feature type="transmembrane region" description="Helical" evidence="1">
    <location>
        <begin position="207"/>
        <end position="225"/>
    </location>
</feature>
<feature type="transmembrane region" description="Helical" evidence="1">
    <location>
        <begin position="109"/>
        <end position="130"/>
    </location>
</feature>
<reference evidence="2 3" key="1">
    <citation type="journal article" date="2016" name="Nat. Commun.">
        <title>Thousands of microbial genomes shed light on interconnected biogeochemical processes in an aquifer system.</title>
        <authorList>
            <person name="Anantharaman K."/>
            <person name="Brown C.T."/>
            <person name="Hug L.A."/>
            <person name="Sharon I."/>
            <person name="Castelle C.J."/>
            <person name="Probst A.J."/>
            <person name="Thomas B.C."/>
            <person name="Singh A."/>
            <person name="Wilkins M.J."/>
            <person name="Karaoz U."/>
            <person name="Brodie E.L."/>
            <person name="Williams K.H."/>
            <person name="Hubbard S.S."/>
            <person name="Banfield J.F."/>
        </authorList>
    </citation>
    <scope>NUCLEOTIDE SEQUENCE [LARGE SCALE GENOMIC DNA]</scope>
</reference>
<feature type="transmembrane region" description="Helical" evidence="1">
    <location>
        <begin position="181"/>
        <end position="201"/>
    </location>
</feature>
<protein>
    <recommendedName>
        <fullName evidence="4">Protease PrsW</fullName>
    </recommendedName>
</protein>
<evidence type="ECO:0008006" key="4">
    <source>
        <dbReference type="Google" id="ProtNLM"/>
    </source>
</evidence>
<dbReference type="GO" id="GO:0008233">
    <property type="term" value="F:peptidase activity"/>
    <property type="evidence" value="ECO:0007669"/>
    <property type="project" value="InterPro"/>
</dbReference>
<evidence type="ECO:0000313" key="2">
    <source>
        <dbReference type="EMBL" id="OGC87206.1"/>
    </source>
</evidence>
<proteinExistence type="predicted"/>
<keyword evidence="1" id="KW-0472">Membrane</keyword>
<dbReference type="STRING" id="1797245.A2949_00705"/>
<keyword evidence="1" id="KW-0812">Transmembrane</keyword>
<keyword evidence="1" id="KW-1133">Transmembrane helix</keyword>
<dbReference type="InterPro" id="IPR026898">
    <property type="entry name" value="PrsW"/>
</dbReference>
<accession>A0A1F4Y091</accession>
<evidence type="ECO:0000313" key="3">
    <source>
        <dbReference type="Proteomes" id="UP000178585"/>
    </source>
</evidence>
<feature type="transmembrane region" description="Helical" evidence="1">
    <location>
        <begin position="37"/>
        <end position="55"/>
    </location>
</feature>
<feature type="transmembrane region" description="Helical" evidence="1">
    <location>
        <begin position="150"/>
        <end position="172"/>
    </location>
</feature>
<dbReference type="PANTHER" id="PTHR36844">
    <property type="entry name" value="PROTEASE PRSW"/>
    <property type="match status" value="1"/>
</dbReference>
<evidence type="ECO:0000256" key="1">
    <source>
        <dbReference type="SAM" id="Phobius"/>
    </source>
</evidence>
<sequence>MESPVFFIALLGGVLPALLWLAFWLLEDRCQPEPKRYIVLCFFAGAAVVYLALQLERYACTYLVSGGSCTLQPPLLILFVWAAIEEAAKFGAAYFAALRTRVFNEPLDAVVYLITAALGFSAFENALFLIGPLQDGEVLKSIITGDLRFIGATLLHVLSSATVGIALALAYYKGVVARRTAAAIGLILATALHTLFNFFILGSSGGTVFWIFLCIWFGIVVLLFMTEQVKQPARDYC</sequence>
<dbReference type="Proteomes" id="UP000178585">
    <property type="component" value="Unassembled WGS sequence"/>
</dbReference>
<feature type="transmembrane region" description="Helical" evidence="1">
    <location>
        <begin position="75"/>
        <end position="97"/>
    </location>
</feature>
<feature type="transmembrane region" description="Helical" evidence="1">
    <location>
        <begin position="6"/>
        <end position="25"/>
    </location>
</feature>
<dbReference type="AlphaFoldDB" id="A0A1F4Y091"/>
<dbReference type="PANTHER" id="PTHR36844:SF1">
    <property type="entry name" value="PROTEASE PRSW"/>
    <property type="match status" value="1"/>
</dbReference>
<dbReference type="EMBL" id="MEWZ01000006">
    <property type="protein sequence ID" value="OGC87206.1"/>
    <property type="molecule type" value="Genomic_DNA"/>
</dbReference>
<dbReference type="Pfam" id="PF13367">
    <property type="entry name" value="PrsW-protease"/>
    <property type="match status" value="1"/>
</dbReference>
<gene>
    <name evidence="2" type="ORF">A2949_00705</name>
</gene>
<comment type="caution">
    <text evidence="2">The sequence shown here is derived from an EMBL/GenBank/DDBJ whole genome shotgun (WGS) entry which is preliminary data.</text>
</comment>